<proteinExistence type="predicted"/>
<feature type="non-terminal residue" evidence="1">
    <location>
        <position position="121"/>
    </location>
</feature>
<keyword evidence="2" id="KW-1185">Reference proteome</keyword>
<dbReference type="EMBL" id="JABFAD010000001">
    <property type="protein sequence ID" value="MBA0790885.1"/>
    <property type="molecule type" value="Genomic_DNA"/>
</dbReference>
<dbReference type="OrthoDB" id="1002395at2759"/>
<dbReference type="Proteomes" id="UP000593560">
    <property type="component" value="Unassembled WGS sequence"/>
</dbReference>
<reference evidence="1 2" key="1">
    <citation type="journal article" date="2019" name="Genome Biol. Evol.">
        <title>Insights into the evolution of the New World diploid cottons (Gossypium, subgenus Houzingenia) based on genome sequencing.</title>
        <authorList>
            <person name="Grover C.E."/>
            <person name="Arick M.A. 2nd"/>
            <person name="Thrash A."/>
            <person name="Conover J.L."/>
            <person name="Sanders W.S."/>
            <person name="Peterson D.G."/>
            <person name="Frelichowski J.E."/>
            <person name="Scheffler J.A."/>
            <person name="Scheffler B.E."/>
            <person name="Wendel J.F."/>
        </authorList>
    </citation>
    <scope>NUCLEOTIDE SEQUENCE [LARGE SCALE GENOMIC DNA]</scope>
    <source>
        <strain evidence="1">0</strain>
        <tissue evidence="1">Leaf</tissue>
    </source>
</reference>
<sequence>SSRLRGKGLIIESDSAFAVSWCKKKDDRPWKLWGIVTQWLTLLPKMGSIGLCCLMRGGSMHLCNVILSCWNIFGVTLMFQGSSFDYYITWLGLLGREGSSCWSIDSSDGAWFYKNRQRCDV</sequence>
<evidence type="ECO:0000313" key="2">
    <source>
        <dbReference type="Proteomes" id="UP000593560"/>
    </source>
</evidence>
<dbReference type="AlphaFoldDB" id="A0A7J9G265"/>
<protein>
    <submittedName>
        <fullName evidence="1">Uncharacterized protein</fullName>
    </submittedName>
</protein>
<organism evidence="1 2">
    <name type="scientific">Gossypium harknessii</name>
    <dbReference type="NCBI Taxonomy" id="34285"/>
    <lineage>
        <taxon>Eukaryota</taxon>
        <taxon>Viridiplantae</taxon>
        <taxon>Streptophyta</taxon>
        <taxon>Embryophyta</taxon>
        <taxon>Tracheophyta</taxon>
        <taxon>Spermatophyta</taxon>
        <taxon>Magnoliopsida</taxon>
        <taxon>eudicotyledons</taxon>
        <taxon>Gunneridae</taxon>
        <taxon>Pentapetalae</taxon>
        <taxon>rosids</taxon>
        <taxon>malvids</taxon>
        <taxon>Malvales</taxon>
        <taxon>Malvaceae</taxon>
        <taxon>Malvoideae</taxon>
        <taxon>Gossypium</taxon>
    </lineage>
</organism>
<accession>A0A7J9G265</accession>
<name>A0A7J9G265_9ROSI</name>
<gene>
    <name evidence="1" type="ORF">Gohar_015502</name>
</gene>
<evidence type="ECO:0000313" key="1">
    <source>
        <dbReference type="EMBL" id="MBA0790885.1"/>
    </source>
</evidence>
<comment type="caution">
    <text evidence="1">The sequence shown here is derived from an EMBL/GenBank/DDBJ whole genome shotgun (WGS) entry which is preliminary data.</text>
</comment>